<keyword evidence="7" id="KW-1185">Reference proteome</keyword>
<dbReference type="EMBL" id="BMLY01000001">
    <property type="protein sequence ID" value="GGP24887.1"/>
    <property type="molecule type" value="Genomic_DNA"/>
</dbReference>
<keyword evidence="2 5" id="KW-0812">Transmembrane</keyword>
<name>A0ABQ2PHE9_9NEIS</name>
<sequence length="299" mass="32422">MCRLVALIFADLHMALTEIVPIVLKTSIVLMILALGLTARPADLLYMRTHPGTLVRSLVCMYGVMLVLAIVVCKWFRLDHAVSVVILVLPLAPIPPLLPKKQTRAGGDASHSVGLVVAASLFSVIWIPIAIQLLQLIFDMTLASAEVHVLSVVFLNVLLPLAIGALVHQRWPALAEQWAPRLARVGGLILLLMVIPILYKLWHPMLAQLGDGTFAVLVLFIVCGLLAGQWLGGPEQDDRTVLALATASRHPGIAMAIAHLNFPDEPAVLAVIALYLLLTLVLVPLWLLWRKRGLTAVAA</sequence>
<evidence type="ECO:0000256" key="5">
    <source>
        <dbReference type="SAM" id="Phobius"/>
    </source>
</evidence>
<keyword evidence="3 5" id="KW-1133">Transmembrane helix</keyword>
<evidence type="ECO:0000256" key="4">
    <source>
        <dbReference type="ARBA" id="ARBA00023136"/>
    </source>
</evidence>
<feature type="transmembrane region" description="Helical" evidence="5">
    <location>
        <begin position="78"/>
        <end position="98"/>
    </location>
</feature>
<dbReference type="Proteomes" id="UP000621859">
    <property type="component" value="Unassembled WGS sequence"/>
</dbReference>
<evidence type="ECO:0000256" key="3">
    <source>
        <dbReference type="ARBA" id="ARBA00022989"/>
    </source>
</evidence>
<dbReference type="InterPro" id="IPR038770">
    <property type="entry name" value="Na+/solute_symporter_sf"/>
</dbReference>
<organism evidence="6 7">
    <name type="scientific">Silvimonas amylolytica</name>
    <dbReference type="NCBI Taxonomy" id="449663"/>
    <lineage>
        <taxon>Bacteria</taxon>
        <taxon>Pseudomonadati</taxon>
        <taxon>Pseudomonadota</taxon>
        <taxon>Betaproteobacteria</taxon>
        <taxon>Neisseriales</taxon>
        <taxon>Chitinibacteraceae</taxon>
        <taxon>Silvimonas</taxon>
    </lineage>
</organism>
<feature type="transmembrane region" description="Helical" evidence="5">
    <location>
        <begin position="179"/>
        <end position="199"/>
    </location>
</feature>
<evidence type="ECO:0000256" key="2">
    <source>
        <dbReference type="ARBA" id="ARBA00022692"/>
    </source>
</evidence>
<evidence type="ECO:0000313" key="6">
    <source>
        <dbReference type="EMBL" id="GGP24887.1"/>
    </source>
</evidence>
<dbReference type="PANTHER" id="PTHR10361">
    <property type="entry name" value="SODIUM-BILE ACID COTRANSPORTER"/>
    <property type="match status" value="1"/>
</dbReference>
<evidence type="ECO:0000256" key="1">
    <source>
        <dbReference type="ARBA" id="ARBA00004141"/>
    </source>
</evidence>
<dbReference type="Gene3D" id="1.20.1530.20">
    <property type="match status" value="1"/>
</dbReference>
<dbReference type="InterPro" id="IPR002657">
    <property type="entry name" value="BilAc:Na_symport/Acr3"/>
</dbReference>
<protein>
    <recommendedName>
        <fullName evidence="8">Bile acid:Na+ symporter, BASS family</fullName>
    </recommendedName>
</protein>
<feature type="transmembrane region" description="Helical" evidence="5">
    <location>
        <begin position="53"/>
        <end position="72"/>
    </location>
</feature>
<keyword evidence="4 5" id="KW-0472">Membrane</keyword>
<feature type="transmembrane region" description="Helical" evidence="5">
    <location>
        <begin position="147"/>
        <end position="167"/>
    </location>
</feature>
<evidence type="ECO:0008006" key="8">
    <source>
        <dbReference type="Google" id="ProtNLM"/>
    </source>
</evidence>
<feature type="transmembrane region" description="Helical" evidence="5">
    <location>
        <begin position="110"/>
        <end position="135"/>
    </location>
</feature>
<dbReference type="InterPro" id="IPR004710">
    <property type="entry name" value="Bilac:Na_transpt"/>
</dbReference>
<reference evidence="7" key="1">
    <citation type="journal article" date="2019" name="Int. J. Syst. Evol. Microbiol.">
        <title>The Global Catalogue of Microorganisms (GCM) 10K type strain sequencing project: providing services to taxonomists for standard genome sequencing and annotation.</title>
        <authorList>
            <consortium name="The Broad Institute Genomics Platform"/>
            <consortium name="The Broad Institute Genome Sequencing Center for Infectious Disease"/>
            <person name="Wu L."/>
            <person name="Ma J."/>
        </authorList>
    </citation>
    <scope>NUCLEOTIDE SEQUENCE [LARGE SCALE GENOMIC DNA]</scope>
    <source>
        <strain evidence="7">CGMCC 1.8860</strain>
    </source>
</reference>
<gene>
    <name evidence="6" type="ORF">GCM10010971_07060</name>
</gene>
<accession>A0ABQ2PHE9</accession>
<evidence type="ECO:0000313" key="7">
    <source>
        <dbReference type="Proteomes" id="UP000621859"/>
    </source>
</evidence>
<feature type="transmembrane region" description="Helical" evidence="5">
    <location>
        <begin position="205"/>
        <end position="228"/>
    </location>
</feature>
<proteinExistence type="predicted"/>
<feature type="transmembrane region" description="Helical" evidence="5">
    <location>
        <begin position="268"/>
        <end position="289"/>
    </location>
</feature>
<feature type="transmembrane region" description="Helical" evidence="5">
    <location>
        <begin position="27"/>
        <end position="46"/>
    </location>
</feature>
<dbReference type="PANTHER" id="PTHR10361:SF28">
    <property type="entry name" value="P3 PROTEIN-RELATED"/>
    <property type="match status" value="1"/>
</dbReference>
<comment type="caution">
    <text evidence="6">The sequence shown here is derived from an EMBL/GenBank/DDBJ whole genome shotgun (WGS) entry which is preliminary data.</text>
</comment>
<comment type="subcellular location">
    <subcellularLocation>
        <location evidence="1">Membrane</location>
        <topology evidence="1">Multi-pass membrane protein</topology>
    </subcellularLocation>
</comment>
<dbReference type="Pfam" id="PF01758">
    <property type="entry name" value="SBF"/>
    <property type="match status" value="1"/>
</dbReference>